<dbReference type="PANTHER" id="PTHR42874">
    <property type="entry name" value="URICASE"/>
    <property type="match status" value="1"/>
</dbReference>
<dbReference type="VEuPathDB" id="FungiDB:PYU1_G001757"/>
<evidence type="ECO:0000256" key="6">
    <source>
        <dbReference type="PIRSR" id="PIRSR000241-1"/>
    </source>
</evidence>
<dbReference type="PIRSF" id="PIRSF000241">
    <property type="entry name" value="Urate_oxidase"/>
    <property type="match status" value="1"/>
</dbReference>
<dbReference type="Proteomes" id="UP000019132">
    <property type="component" value="Unassembled WGS sequence"/>
</dbReference>
<dbReference type="GO" id="GO:0006145">
    <property type="term" value="P:purine nucleobase catabolic process"/>
    <property type="evidence" value="ECO:0007669"/>
    <property type="project" value="TreeGrafter"/>
</dbReference>
<feature type="binding site" evidence="7">
    <location>
        <position position="170"/>
    </location>
    <ligand>
        <name>5-hydroxyisourate</name>
        <dbReference type="ChEBI" id="CHEBI:18072"/>
    </ligand>
</feature>
<evidence type="ECO:0000256" key="8">
    <source>
        <dbReference type="RuleBase" id="RU004455"/>
    </source>
</evidence>
<dbReference type="eggNOG" id="KOG1599">
    <property type="taxonomic scope" value="Eukaryota"/>
</dbReference>
<dbReference type="NCBIfam" id="TIGR03383">
    <property type="entry name" value="urate_oxi"/>
    <property type="match status" value="1"/>
</dbReference>
<dbReference type="EC" id="1.7.3.3" evidence="5 8"/>
<dbReference type="SUPFAM" id="SSF55620">
    <property type="entry name" value="Tetrahydrobiopterin biosynthesis enzymes-like"/>
    <property type="match status" value="2"/>
</dbReference>
<dbReference type="EnsemblProtists" id="PYU1_T001758">
    <property type="protein sequence ID" value="PYU1_T001758"/>
    <property type="gene ID" value="PYU1_G001757"/>
</dbReference>
<keyword evidence="4 5" id="KW-0560">Oxidoreductase</keyword>
<evidence type="ECO:0000256" key="1">
    <source>
        <dbReference type="ARBA" id="ARBA00004831"/>
    </source>
</evidence>
<accession>K3W9W7</accession>
<dbReference type="GO" id="GO:0005777">
    <property type="term" value="C:peroxisome"/>
    <property type="evidence" value="ECO:0007669"/>
    <property type="project" value="UniProtKB-SubCell"/>
</dbReference>
<reference evidence="10" key="1">
    <citation type="journal article" date="2010" name="Genome Biol.">
        <title>Genome sequence of the necrotrophic plant pathogen Pythium ultimum reveals original pathogenicity mechanisms and effector repertoire.</title>
        <authorList>
            <person name="Levesque C.A."/>
            <person name="Brouwer H."/>
            <person name="Cano L."/>
            <person name="Hamilton J.P."/>
            <person name="Holt C."/>
            <person name="Huitema E."/>
            <person name="Raffaele S."/>
            <person name="Robideau G.P."/>
            <person name="Thines M."/>
            <person name="Win J."/>
            <person name="Zerillo M.M."/>
            <person name="Beakes G.W."/>
            <person name="Boore J.L."/>
            <person name="Busam D."/>
            <person name="Dumas B."/>
            <person name="Ferriera S."/>
            <person name="Fuerstenberg S.I."/>
            <person name="Gachon C.M."/>
            <person name="Gaulin E."/>
            <person name="Govers F."/>
            <person name="Grenville-Briggs L."/>
            <person name="Horner N."/>
            <person name="Hostetler J."/>
            <person name="Jiang R.H."/>
            <person name="Johnson J."/>
            <person name="Krajaejun T."/>
            <person name="Lin H."/>
            <person name="Meijer H.J."/>
            <person name="Moore B."/>
            <person name="Morris P."/>
            <person name="Phuntmart V."/>
            <person name="Puiu D."/>
            <person name="Shetty J."/>
            <person name="Stajich J.E."/>
            <person name="Tripathy S."/>
            <person name="Wawra S."/>
            <person name="van West P."/>
            <person name="Whitty B.R."/>
            <person name="Coutinho P.M."/>
            <person name="Henrissat B."/>
            <person name="Martin F."/>
            <person name="Thomas P.D."/>
            <person name="Tyler B.M."/>
            <person name="De Vries R.P."/>
            <person name="Kamoun S."/>
            <person name="Yandell M."/>
            <person name="Tisserat N."/>
            <person name="Buell C.R."/>
        </authorList>
    </citation>
    <scope>NUCLEOTIDE SEQUENCE</scope>
    <source>
        <strain evidence="10">DAOM:BR144</strain>
    </source>
</reference>
<dbReference type="Pfam" id="PF01014">
    <property type="entry name" value="Uricase"/>
    <property type="match status" value="2"/>
</dbReference>
<feature type="binding site" evidence="7">
    <location>
        <position position="237"/>
    </location>
    <ligand>
        <name>5-hydroxyisourate</name>
        <dbReference type="ChEBI" id="CHEBI:18072"/>
    </ligand>
</feature>
<dbReference type="GO" id="GO:0004846">
    <property type="term" value="F:urate oxidase activity"/>
    <property type="evidence" value="ECO:0007669"/>
    <property type="project" value="UniProtKB-EC"/>
</dbReference>
<dbReference type="UniPathway" id="UPA00394">
    <property type="reaction ID" value="UER00650"/>
</dbReference>
<feature type="binding site" evidence="7">
    <location>
        <position position="263"/>
    </location>
    <ligand>
        <name>urate</name>
        <dbReference type="ChEBI" id="CHEBI:17775"/>
    </ligand>
</feature>
<evidence type="ECO:0000313" key="9">
    <source>
        <dbReference type="EnsemblProtists" id="PYU1_T001758"/>
    </source>
</evidence>
<dbReference type="PANTHER" id="PTHR42874:SF1">
    <property type="entry name" value="URICASE"/>
    <property type="match status" value="1"/>
</dbReference>
<keyword evidence="10" id="KW-1185">Reference proteome</keyword>
<dbReference type="InParanoid" id="K3W9W7"/>
<evidence type="ECO:0000313" key="10">
    <source>
        <dbReference type="Proteomes" id="UP000019132"/>
    </source>
</evidence>
<feature type="binding site" evidence="7">
    <location>
        <position position="236"/>
    </location>
    <ligand>
        <name>urate</name>
        <dbReference type="ChEBI" id="CHEBI:17775"/>
    </ligand>
</feature>
<dbReference type="InterPro" id="IPR002042">
    <property type="entry name" value="Uricase"/>
</dbReference>
<comment type="similarity">
    <text evidence="2 5 8">Belongs to the uricase family.</text>
</comment>
<dbReference type="GO" id="GO:0019628">
    <property type="term" value="P:urate catabolic process"/>
    <property type="evidence" value="ECO:0007669"/>
    <property type="project" value="UniProtKB-UniPathway"/>
</dbReference>
<reference evidence="10" key="2">
    <citation type="submission" date="2010-04" db="EMBL/GenBank/DDBJ databases">
        <authorList>
            <person name="Buell R."/>
            <person name="Hamilton J."/>
            <person name="Hostetler J."/>
        </authorList>
    </citation>
    <scope>NUCLEOTIDE SEQUENCE [LARGE SCALE GENOMIC DNA]</scope>
    <source>
        <strain evidence="10">DAOM:BR144</strain>
    </source>
</reference>
<feature type="binding site" evidence="7">
    <location>
        <position position="57"/>
    </location>
    <ligand>
        <name>urate</name>
        <dbReference type="ChEBI" id="CHEBI:17775"/>
    </ligand>
</feature>
<evidence type="ECO:0000256" key="3">
    <source>
        <dbReference type="ARBA" id="ARBA00022631"/>
    </source>
</evidence>
<dbReference type="STRING" id="431595.K3W9W7"/>
<protein>
    <recommendedName>
        <fullName evidence="5 8">Uricase</fullName>
        <ecNumber evidence="5 8">1.7.3.3</ecNumber>
    </recommendedName>
    <alternativeName>
        <fullName evidence="5">Urate oxidase</fullName>
    </alternativeName>
</protein>
<feature type="binding site" evidence="7">
    <location>
        <position position="237"/>
    </location>
    <ligand>
        <name>urate</name>
        <dbReference type="ChEBI" id="CHEBI:17775"/>
    </ligand>
</feature>
<evidence type="ECO:0000256" key="7">
    <source>
        <dbReference type="PIRSR" id="PIRSR000241-2"/>
    </source>
</evidence>
<feature type="active site" description="Charge relay system" evidence="6">
    <location>
        <position position="57"/>
    </location>
</feature>
<feature type="binding site" evidence="7">
    <location>
        <position position="187"/>
    </location>
    <ligand>
        <name>5-hydroxyisourate</name>
        <dbReference type="ChEBI" id="CHEBI:18072"/>
    </ligand>
</feature>
<comment type="pathway">
    <text evidence="1 5">Purine metabolism; urate degradation; (S)-allantoin from urate: step 1/3.</text>
</comment>
<feature type="binding site" evidence="7">
    <location>
        <position position="170"/>
    </location>
    <ligand>
        <name>urate</name>
        <dbReference type="ChEBI" id="CHEBI:17775"/>
    </ligand>
</feature>
<keyword evidence="5" id="KW-0576">Peroxisome</keyword>
<comment type="catalytic activity">
    <reaction evidence="5 8">
        <text>urate + O2 + H2O = 5-hydroxyisourate + H2O2</text>
        <dbReference type="Rhea" id="RHEA:21368"/>
        <dbReference type="ChEBI" id="CHEBI:15377"/>
        <dbReference type="ChEBI" id="CHEBI:15379"/>
        <dbReference type="ChEBI" id="CHEBI:16240"/>
        <dbReference type="ChEBI" id="CHEBI:17775"/>
        <dbReference type="ChEBI" id="CHEBI:18072"/>
        <dbReference type="EC" id="1.7.3.3"/>
    </reaction>
</comment>
<evidence type="ECO:0000256" key="2">
    <source>
        <dbReference type="ARBA" id="ARBA00009760"/>
    </source>
</evidence>
<dbReference type="HOGENOM" id="CLU_048151_1_0_1"/>
<proteinExistence type="inferred from homology"/>
<feature type="binding site" evidence="7">
    <location>
        <position position="263"/>
    </location>
    <ligand>
        <name>5-hydroxyisourate</name>
        <dbReference type="ChEBI" id="CHEBI:18072"/>
    </ligand>
</feature>
<dbReference type="Gene3D" id="3.10.270.10">
    <property type="entry name" value="Urate Oxidase"/>
    <property type="match status" value="1"/>
</dbReference>
<feature type="binding site" evidence="7">
    <location>
        <position position="57"/>
    </location>
    <ligand>
        <name>O2</name>
        <dbReference type="ChEBI" id="CHEBI:15379"/>
    </ligand>
</feature>
<organism evidence="9 10">
    <name type="scientific">Globisporangium ultimum (strain ATCC 200006 / CBS 805.95 / DAOM BR144)</name>
    <name type="common">Pythium ultimum</name>
    <dbReference type="NCBI Taxonomy" id="431595"/>
    <lineage>
        <taxon>Eukaryota</taxon>
        <taxon>Sar</taxon>
        <taxon>Stramenopiles</taxon>
        <taxon>Oomycota</taxon>
        <taxon>Peronosporomycetes</taxon>
        <taxon>Pythiales</taxon>
        <taxon>Pythiaceae</taxon>
        <taxon>Globisporangium</taxon>
    </lineage>
</organism>
<keyword evidence="3 5" id="KW-0659">Purine metabolism</keyword>
<name>K3W9W7_GLOUD</name>
<feature type="active site" description="Charge relay system" evidence="6">
    <location>
        <position position="265"/>
    </location>
</feature>
<feature type="binding site" evidence="7">
    <location>
        <position position="263"/>
    </location>
    <ligand>
        <name>O2</name>
        <dbReference type="ChEBI" id="CHEBI:15379"/>
    </ligand>
</feature>
<evidence type="ECO:0000256" key="4">
    <source>
        <dbReference type="ARBA" id="ARBA00023002"/>
    </source>
</evidence>
<feature type="binding site" evidence="7">
    <location>
        <position position="236"/>
    </location>
    <ligand>
        <name>5-hydroxyisourate</name>
        <dbReference type="ChEBI" id="CHEBI:18072"/>
    </ligand>
</feature>
<dbReference type="PRINTS" id="PR00093">
    <property type="entry name" value="URICASE"/>
</dbReference>
<feature type="active site" description="Charge relay system" evidence="6">
    <location>
        <position position="12"/>
    </location>
</feature>
<dbReference type="OMA" id="ATMYKMS"/>
<sequence>MVVKLLTHEHGKGRVRLLKVTRQPDKHTIIQLEAEILLEGPAERAYYNGDNGGVLPTDSVKNTVYVLAKKHEFETIEDFAIILAKHFVSKHPQIIDVAKVKLFETHWERVVNADSTGKVRPHAHAFVGVDSGISTTYAVARKAPHGGEPMISLSSGIDGWRVMKTTQSSFMDFFRDEYTTLPDTPDRLVGTVVKATWNFTSEAFRSCFKAQREQVKRVLLDTFAGPADVGVPSDAVQATLYQMGEAVLNECPFVKDITILMPNVHNLPVDLTRFGLKNIHPHGEVFLPTSEPHGIIQAKMVRSTSRL</sequence>
<dbReference type="EMBL" id="GL376634">
    <property type="status" value="NOT_ANNOTATED_CDS"/>
    <property type="molecule type" value="Genomic_DNA"/>
</dbReference>
<evidence type="ECO:0000256" key="5">
    <source>
        <dbReference type="PIRNR" id="PIRNR000241"/>
    </source>
</evidence>
<comment type="function">
    <text evidence="5 8">Catalyzes the oxidation of uric acid to 5-hydroxyisourate, which is further processed to form (S)-allantoin.</text>
</comment>
<reference evidence="9" key="3">
    <citation type="submission" date="2015-02" db="UniProtKB">
        <authorList>
            <consortium name="EnsemblProtists"/>
        </authorList>
    </citation>
    <scope>IDENTIFICATION</scope>
    <source>
        <strain evidence="9">DAOM BR144</strain>
    </source>
</reference>
<dbReference type="AlphaFoldDB" id="K3W9W7"/>
<feature type="binding site" evidence="7">
    <location>
        <position position="58"/>
    </location>
    <ligand>
        <name>urate</name>
        <dbReference type="ChEBI" id="CHEBI:17775"/>
    </ligand>
</feature>
<feature type="binding site" evidence="7">
    <location>
        <position position="57"/>
    </location>
    <ligand>
        <name>5-hydroxyisourate</name>
        <dbReference type="ChEBI" id="CHEBI:18072"/>
    </ligand>
</feature>
<feature type="binding site" evidence="7">
    <location>
        <position position="187"/>
    </location>
    <ligand>
        <name>urate</name>
        <dbReference type="ChEBI" id="CHEBI:17775"/>
    </ligand>
</feature>
<comment type="subcellular location">
    <subcellularLocation>
        <location evidence="5">Peroxisome</location>
    </subcellularLocation>
</comment>